<dbReference type="Gene3D" id="2.60.40.10">
    <property type="entry name" value="Immunoglobulins"/>
    <property type="match status" value="1"/>
</dbReference>
<dbReference type="InterPro" id="IPR055385">
    <property type="entry name" value="GpJ_HDII-ins2"/>
</dbReference>
<sequence>MIEPKTRSLIPLDNSIILPGEELNVFSRSHFFSRSCFVGGIRAGSTVADIVEALYARGGIHPLLRQGAEVTINGEIVPVDMWRFVRPRPGANIDVSVPLHGGGGGGGGGGKNPLKMVLSLVVAVAVMVVAPMVLGPLLGAGGTIFGTTVGGFGLTGLSLNIGIALGTGIISMAAAAAINAVFPTSAPSLGRGFSGLGGGSGAGSVGVKESPTYSISGARNSSRVFSPVPVVLGAHKCVPPLGAKVYTEVLGDDEYLRMLFIWGIGPLKIEDLKIGETPISSYTDIEIETREGRVGDAPITLIPDIVLQDSIGVALTSAAGAIVRRTKEDADEISVDIVLPGGLVKFSGLDRTATSVSVTVEYQLVGAGGWTSAPSFSLSDQTNTALRKGLRWSVSKGQYDVRLKRTTADSTDIQVHDTVSWTYLRTIRHKPPTNFPVPLAMTAIRIKATDQLQGVIDNLSGKVSSYAPDWDGSAWVESITQNPASLLRLALTGPGSARPRLTTQLDDVSFRAFHTFCATSGYKANMVRDYSSSMWGVFSDLCSTSRAAITVNGGKWAVIMDDFTKPIVQHFTPRNSWGFGSEKVIMIPPHGWRVRFVDEDNGYEQEERIVYDDGYNVDNATLFEGIEFPGVTNRDLVWKLARYHIAQARLRPESITFNADFENLVCQRGDRIVVSHDVMLIGLGSGRVKSLLVDGLNTTGVVLDDKITMETGKAYACRFRTETGTSILLNLVLSVGESSTLTFTTPQVTATGPAVGDLAMFGISGSETADFIVKGIVPGQDLTATLVCVDYAPDIALADSGTIPAYTPNITQQADITGIAPEVPVIYSVNSGVGALVLSPGGVQSRILVGISPVSGNVRASKIRGRFRVVGSSSWVFVESPIEQSVLTLIPVTEGAQYEIQAQAVSYYGVASPWSSITHETVIGQSEPPANVTGFACNILGAQANLSWSANTEIDFSHYRIRWSPLLSGASWASSVDSVARVSSTSISIPSVAGTFLIKAVDYQGNESVTAASAITSITAVQGLNFVASISQSTPSWVGTGSDTYYDAALGGIALSYTGNIYDVVNIYPELITPAVYDPGISNIYDVANIYAEPRINDILVSAAIYSGGLTNVYNYGSMAASGTFPLGSHDNGSVVTTRVSGSLSVFGVNLTSDIYSFANIYDVGDLRAVADGSYSAGLEIRTTNDDPLGTPTWSSWVSLQVGDYTSRAFEARLTLTGLPPDITPVVSSATVSLDMEDRVVGFSSVVGTGGATITYSPAFFVTPKIGIAVSNGVEGDSYTITSETPSGFHIAFTNTGSPVSRTLTGVAHAYGAVA</sequence>
<feature type="domain" description="Tip attachment protein J HDII-ins2" evidence="2">
    <location>
        <begin position="308"/>
        <end position="428"/>
    </location>
</feature>
<organism evidence="3">
    <name type="scientific">uncultured Caudovirales phage</name>
    <dbReference type="NCBI Taxonomy" id="2100421"/>
    <lineage>
        <taxon>Viruses</taxon>
        <taxon>Duplodnaviria</taxon>
        <taxon>Heunggongvirae</taxon>
        <taxon>Uroviricota</taxon>
        <taxon>Caudoviricetes</taxon>
        <taxon>Peduoviridae</taxon>
        <taxon>Maltschvirus</taxon>
        <taxon>Maltschvirus maltsch</taxon>
    </lineage>
</organism>
<proteinExistence type="predicted"/>
<dbReference type="EMBL" id="LR797246">
    <property type="protein sequence ID" value="CAB4195892.1"/>
    <property type="molecule type" value="Genomic_DNA"/>
</dbReference>
<protein>
    <submittedName>
        <fullName evidence="3">Tip attachment protein J</fullName>
    </submittedName>
</protein>
<dbReference type="Pfam" id="PF24801">
    <property type="entry name" value="FNIII-A_GpJ"/>
    <property type="match status" value="1"/>
</dbReference>
<dbReference type="NCBIfam" id="NF040662">
    <property type="entry name" value="attach_TipJ_rel"/>
    <property type="match status" value="1"/>
</dbReference>
<gene>
    <name evidence="3" type="ORF">UFOVP1299_41</name>
</gene>
<evidence type="ECO:0000313" key="3">
    <source>
        <dbReference type="EMBL" id="CAB4195892.1"/>
    </source>
</evidence>
<keyword evidence="1" id="KW-0812">Transmembrane</keyword>
<evidence type="ECO:0000259" key="2">
    <source>
        <dbReference type="Pfam" id="PF24801"/>
    </source>
</evidence>
<feature type="transmembrane region" description="Helical" evidence="1">
    <location>
        <begin position="117"/>
        <end position="139"/>
    </location>
</feature>
<keyword evidence="1" id="KW-0472">Membrane</keyword>
<name>A0A6J5RIV0_9CAUD</name>
<dbReference type="InterPro" id="IPR013783">
    <property type="entry name" value="Ig-like_fold"/>
</dbReference>
<feature type="transmembrane region" description="Helical" evidence="1">
    <location>
        <begin position="159"/>
        <end position="182"/>
    </location>
</feature>
<reference evidence="3" key="1">
    <citation type="submission" date="2020-05" db="EMBL/GenBank/DDBJ databases">
        <authorList>
            <person name="Chiriac C."/>
            <person name="Salcher M."/>
            <person name="Ghai R."/>
            <person name="Kavagutti S V."/>
        </authorList>
    </citation>
    <scope>NUCLEOTIDE SEQUENCE</scope>
</reference>
<keyword evidence="1" id="KW-1133">Transmembrane helix</keyword>
<accession>A0A6J5RIV0</accession>
<evidence type="ECO:0000256" key="1">
    <source>
        <dbReference type="SAM" id="Phobius"/>
    </source>
</evidence>